<keyword evidence="2 4" id="KW-0238">DNA-binding</keyword>
<dbReference type="Pfam" id="PF00440">
    <property type="entry name" value="TetR_N"/>
    <property type="match status" value="1"/>
</dbReference>
<protein>
    <submittedName>
        <fullName evidence="6">TetR family transcriptional regulator</fullName>
    </submittedName>
</protein>
<sequence length="192" mass="20958">MSAGSVSPRRADARRNHEAILAAAATSLSATGEVSFNAIAKQAGVGVGTVYRHFPTPASLILAVYEREVDHIVDAVADLLAEQTPEAAFRMWIRDHLAHYMMTKRGLAEALQRISATSEESDSLPASAFDRIRCGLADLLRANVEAGNVREDTEVETVVRCLFGLFHLDPRGDWQSDVAKLTDVVWRGIRAD</sequence>
<accession>A0A660C7W7</accession>
<dbReference type="InterPro" id="IPR036271">
    <property type="entry name" value="Tet_transcr_reg_TetR-rel_C_sf"/>
</dbReference>
<dbReference type="SUPFAM" id="SSF46689">
    <property type="entry name" value="Homeodomain-like"/>
    <property type="match status" value="1"/>
</dbReference>
<proteinExistence type="predicted"/>
<feature type="DNA-binding region" description="H-T-H motif" evidence="4">
    <location>
        <begin position="35"/>
        <end position="54"/>
    </location>
</feature>
<evidence type="ECO:0000256" key="4">
    <source>
        <dbReference type="PROSITE-ProRule" id="PRU00335"/>
    </source>
</evidence>
<evidence type="ECO:0000313" key="6">
    <source>
        <dbReference type="EMBL" id="TWH19436.1"/>
    </source>
</evidence>
<dbReference type="InterPro" id="IPR050109">
    <property type="entry name" value="HTH-type_TetR-like_transc_reg"/>
</dbReference>
<keyword evidence="1" id="KW-0805">Transcription regulation</keyword>
<dbReference type="PROSITE" id="PS50977">
    <property type="entry name" value="HTH_TETR_2"/>
    <property type="match status" value="1"/>
</dbReference>
<dbReference type="SUPFAM" id="SSF48498">
    <property type="entry name" value="Tetracyclin repressor-like, C-terminal domain"/>
    <property type="match status" value="1"/>
</dbReference>
<organism evidence="6 7">
    <name type="scientific">Prauserella rugosa</name>
    <dbReference type="NCBI Taxonomy" id="43354"/>
    <lineage>
        <taxon>Bacteria</taxon>
        <taxon>Bacillati</taxon>
        <taxon>Actinomycetota</taxon>
        <taxon>Actinomycetes</taxon>
        <taxon>Pseudonocardiales</taxon>
        <taxon>Pseudonocardiaceae</taxon>
        <taxon>Prauserella</taxon>
    </lineage>
</organism>
<evidence type="ECO:0000256" key="2">
    <source>
        <dbReference type="ARBA" id="ARBA00023125"/>
    </source>
</evidence>
<dbReference type="OrthoDB" id="9795011at2"/>
<gene>
    <name evidence="6" type="ORF">JD82_01261</name>
</gene>
<dbReference type="GO" id="GO:0003700">
    <property type="term" value="F:DNA-binding transcription factor activity"/>
    <property type="evidence" value="ECO:0007669"/>
    <property type="project" value="TreeGrafter"/>
</dbReference>
<keyword evidence="3" id="KW-0804">Transcription</keyword>
<feature type="domain" description="HTH tetR-type" evidence="5">
    <location>
        <begin position="14"/>
        <end position="72"/>
    </location>
</feature>
<dbReference type="InterPro" id="IPR009057">
    <property type="entry name" value="Homeodomain-like_sf"/>
</dbReference>
<name>A0A660C7W7_9PSEU</name>
<evidence type="ECO:0000256" key="1">
    <source>
        <dbReference type="ARBA" id="ARBA00023015"/>
    </source>
</evidence>
<dbReference type="Proteomes" id="UP000317303">
    <property type="component" value="Unassembled WGS sequence"/>
</dbReference>
<evidence type="ECO:0000259" key="5">
    <source>
        <dbReference type="PROSITE" id="PS50977"/>
    </source>
</evidence>
<evidence type="ECO:0000313" key="7">
    <source>
        <dbReference type="Proteomes" id="UP000317303"/>
    </source>
</evidence>
<dbReference type="Pfam" id="PF21597">
    <property type="entry name" value="TetR_C_43"/>
    <property type="match status" value="1"/>
</dbReference>
<dbReference type="Gene3D" id="1.10.357.10">
    <property type="entry name" value="Tetracycline Repressor, domain 2"/>
    <property type="match status" value="1"/>
</dbReference>
<comment type="caution">
    <text evidence="6">The sequence shown here is derived from an EMBL/GenBank/DDBJ whole genome shotgun (WGS) entry which is preliminary data.</text>
</comment>
<reference evidence="6 7" key="1">
    <citation type="submission" date="2019-07" db="EMBL/GenBank/DDBJ databases">
        <title>R&amp;d 2014.</title>
        <authorList>
            <person name="Klenk H.-P."/>
        </authorList>
    </citation>
    <scope>NUCLEOTIDE SEQUENCE [LARGE SCALE GENOMIC DNA]</scope>
    <source>
        <strain evidence="6 7">DSM 43194</strain>
    </source>
</reference>
<dbReference type="InterPro" id="IPR001647">
    <property type="entry name" value="HTH_TetR"/>
</dbReference>
<evidence type="ECO:0000256" key="3">
    <source>
        <dbReference type="ARBA" id="ARBA00023163"/>
    </source>
</evidence>
<dbReference type="PANTHER" id="PTHR30055:SF234">
    <property type="entry name" value="HTH-TYPE TRANSCRIPTIONAL REGULATOR BETI"/>
    <property type="match status" value="1"/>
</dbReference>
<dbReference type="EMBL" id="VLJV01000001">
    <property type="protein sequence ID" value="TWH19436.1"/>
    <property type="molecule type" value="Genomic_DNA"/>
</dbReference>
<keyword evidence="7" id="KW-1185">Reference proteome</keyword>
<dbReference type="PANTHER" id="PTHR30055">
    <property type="entry name" value="HTH-TYPE TRANSCRIPTIONAL REGULATOR RUTR"/>
    <property type="match status" value="1"/>
</dbReference>
<dbReference type="GO" id="GO:0000976">
    <property type="term" value="F:transcription cis-regulatory region binding"/>
    <property type="evidence" value="ECO:0007669"/>
    <property type="project" value="TreeGrafter"/>
</dbReference>
<dbReference type="RefSeq" id="WP_030530484.1">
    <property type="nucleotide sequence ID" value="NZ_JOIJ01000002.1"/>
</dbReference>
<dbReference type="InterPro" id="IPR049445">
    <property type="entry name" value="TetR_SbtR-like_C"/>
</dbReference>
<dbReference type="AlphaFoldDB" id="A0A660C7W7"/>